<dbReference type="InterPro" id="IPR003890">
    <property type="entry name" value="MIF4G-like_typ-3"/>
</dbReference>
<organism evidence="8 9">
    <name type="scientific">Deinandra increscens subsp. villosa</name>
    <dbReference type="NCBI Taxonomy" id="3103831"/>
    <lineage>
        <taxon>Eukaryota</taxon>
        <taxon>Viridiplantae</taxon>
        <taxon>Streptophyta</taxon>
        <taxon>Embryophyta</taxon>
        <taxon>Tracheophyta</taxon>
        <taxon>Spermatophyta</taxon>
        <taxon>Magnoliopsida</taxon>
        <taxon>eudicotyledons</taxon>
        <taxon>Gunneridae</taxon>
        <taxon>Pentapetalae</taxon>
        <taxon>asterids</taxon>
        <taxon>campanulids</taxon>
        <taxon>Asterales</taxon>
        <taxon>Asteraceae</taxon>
        <taxon>Asteroideae</taxon>
        <taxon>Heliantheae alliance</taxon>
        <taxon>Madieae</taxon>
        <taxon>Madiinae</taxon>
        <taxon>Deinandra</taxon>
    </lineage>
</organism>
<feature type="compositionally biased region" description="Basic residues" evidence="5">
    <location>
        <begin position="221"/>
        <end position="230"/>
    </location>
</feature>
<dbReference type="InterPro" id="IPR003891">
    <property type="entry name" value="Initiation_fac_eIF4g_MI"/>
</dbReference>
<evidence type="ECO:0000259" key="7">
    <source>
        <dbReference type="PROSITE" id="PS51366"/>
    </source>
</evidence>
<dbReference type="InterPro" id="IPR016024">
    <property type="entry name" value="ARM-type_fold"/>
</dbReference>
<keyword evidence="6" id="KW-0472">Membrane</keyword>
<keyword evidence="6" id="KW-0812">Transmembrane</keyword>
<dbReference type="Proteomes" id="UP001408789">
    <property type="component" value="Unassembled WGS sequence"/>
</dbReference>
<evidence type="ECO:0000256" key="1">
    <source>
        <dbReference type="ARBA" id="ARBA00004604"/>
    </source>
</evidence>
<dbReference type="GO" id="GO:0006417">
    <property type="term" value="P:regulation of translation"/>
    <property type="evidence" value="ECO:0007669"/>
    <property type="project" value="UniProtKB-KW"/>
</dbReference>
<dbReference type="GO" id="GO:0003723">
    <property type="term" value="F:RNA binding"/>
    <property type="evidence" value="ECO:0007669"/>
    <property type="project" value="InterPro"/>
</dbReference>
<gene>
    <name evidence="8" type="ORF">SSX86_030031</name>
</gene>
<evidence type="ECO:0000313" key="8">
    <source>
        <dbReference type="EMBL" id="KAK9053397.1"/>
    </source>
</evidence>
<evidence type="ECO:0000256" key="6">
    <source>
        <dbReference type="SAM" id="Phobius"/>
    </source>
</evidence>
<dbReference type="Pfam" id="PF02847">
    <property type="entry name" value="MA3"/>
    <property type="match status" value="1"/>
</dbReference>
<reference evidence="8 9" key="1">
    <citation type="submission" date="2024-04" db="EMBL/GenBank/DDBJ databases">
        <title>The reference genome of an endangered Asteraceae, Deinandra increscens subsp. villosa, native to the Central Coast of California.</title>
        <authorList>
            <person name="Guilliams M."/>
            <person name="Hasenstab-Lehman K."/>
            <person name="Meyer R."/>
            <person name="Mcevoy S."/>
        </authorList>
    </citation>
    <scope>NUCLEOTIDE SEQUENCE [LARGE SCALE GENOMIC DNA]</scope>
    <source>
        <tissue evidence="8">Leaf</tissue>
    </source>
</reference>
<protein>
    <recommendedName>
        <fullName evidence="7">MI domain-containing protein</fullName>
    </recommendedName>
</protein>
<evidence type="ECO:0000256" key="3">
    <source>
        <dbReference type="ARBA" id="ARBA00022845"/>
    </source>
</evidence>
<dbReference type="PROSITE" id="PS51366">
    <property type="entry name" value="MI"/>
    <property type="match status" value="1"/>
</dbReference>
<feature type="region of interest" description="Disordered" evidence="5">
    <location>
        <begin position="201"/>
        <end position="235"/>
    </location>
</feature>
<dbReference type="Gene3D" id="1.25.40.180">
    <property type="match status" value="1"/>
</dbReference>
<dbReference type="SMART" id="SM00544">
    <property type="entry name" value="MA3"/>
    <property type="match status" value="1"/>
</dbReference>
<keyword evidence="6" id="KW-1133">Transmembrane helix</keyword>
<dbReference type="AlphaFoldDB" id="A0AAP0GM31"/>
<keyword evidence="9" id="KW-1185">Reference proteome</keyword>
<comment type="caution">
    <text evidence="8">The sequence shown here is derived from an EMBL/GenBank/DDBJ whole genome shotgun (WGS) entry which is preliminary data.</text>
</comment>
<name>A0AAP0GM31_9ASTR</name>
<keyword evidence="4" id="KW-0539">Nucleus</keyword>
<dbReference type="SUPFAM" id="SSF48371">
    <property type="entry name" value="ARM repeat"/>
    <property type="match status" value="1"/>
</dbReference>
<dbReference type="SMART" id="SM00543">
    <property type="entry name" value="MIF4G"/>
    <property type="match status" value="1"/>
</dbReference>
<dbReference type="Pfam" id="PF02854">
    <property type="entry name" value="MIF4G"/>
    <property type="match status" value="1"/>
</dbReference>
<dbReference type="PANTHER" id="PTHR18034">
    <property type="entry name" value="CELL CYCLE CONTROL PROTEIN CWF22-RELATED"/>
    <property type="match status" value="1"/>
</dbReference>
<keyword evidence="3" id="KW-0810">Translation regulation</keyword>
<dbReference type="PANTHER" id="PTHR18034:SF4">
    <property type="entry name" value="NUCLEOLAR MIF4G DOMAIN-CONTAINING PROTEIN 1"/>
    <property type="match status" value="1"/>
</dbReference>
<evidence type="ECO:0000256" key="5">
    <source>
        <dbReference type="SAM" id="MobiDB-lite"/>
    </source>
</evidence>
<comment type="similarity">
    <text evidence="2">Belongs to the CWC22 family.</text>
</comment>
<dbReference type="FunFam" id="1.25.40.180:FF:000043">
    <property type="entry name" value="MIF4G domain-containing protein / MA3 domain-containing protein"/>
    <property type="match status" value="1"/>
</dbReference>
<evidence type="ECO:0000313" key="9">
    <source>
        <dbReference type="Proteomes" id="UP001408789"/>
    </source>
</evidence>
<dbReference type="GO" id="GO:0005730">
    <property type="term" value="C:nucleolus"/>
    <property type="evidence" value="ECO:0007669"/>
    <property type="project" value="UniProtKB-SubCell"/>
</dbReference>
<dbReference type="GO" id="GO:0042274">
    <property type="term" value="P:ribosomal small subunit biogenesis"/>
    <property type="evidence" value="ECO:0007669"/>
    <property type="project" value="TreeGrafter"/>
</dbReference>
<dbReference type="InterPro" id="IPR050781">
    <property type="entry name" value="CWC22_splicing_factor"/>
</dbReference>
<accession>A0AAP0GM31</accession>
<comment type="subcellular location">
    <subcellularLocation>
        <location evidence="1">Nucleus</location>
        <location evidence="1">Nucleolus</location>
    </subcellularLocation>
</comment>
<proteinExistence type="inferred from homology"/>
<evidence type="ECO:0000256" key="2">
    <source>
        <dbReference type="ARBA" id="ARBA00006856"/>
    </source>
</evidence>
<evidence type="ECO:0000256" key="4">
    <source>
        <dbReference type="ARBA" id="ARBA00023242"/>
    </source>
</evidence>
<feature type="transmembrane region" description="Helical" evidence="6">
    <location>
        <begin position="489"/>
        <end position="513"/>
    </location>
</feature>
<feature type="domain" description="MI" evidence="7">
    <location>
        <begin position="683"/>
        <end position="799"/>
    </location>
</feature>
<sequence length="884" mass="101365">MGMGEPMLNLKEVLAAHRCLNKAMASGRGRWNSSDDRVFFYLQENQTRSLVQLDLYCARSPLFPPSAAQAGRLLDSGDSGSVAHLLTLRRPSISGKFWAFSIAKSHNSLVVPQWNPSKLKMGKDSGVKTRKEKRKEARLDKNKNKFDSWVQHHKMKKIMSNQKAENMQKNTQIAEEKELIVRDSKTLLQAKFEEYMDMETREDGISADTEGEEASRNTSTSHKKHKRTVSSRHDDEINTSLELTRKKQTKFEKYMELENQNGVTSAKDDLALERKLAKKLKVKERKLGGDDDEINMLLEGIPSVFDFLGTEENTDMEEDSRRNVSRKKHKKNSKKKLGLDAEFRSDDLVEQIETEHENNHAQASVMEKHAKYVPPQLRSLSRNESEEYSQIRKRVRGLLNRLSESNVEGIAGEMYSIFQSISRSDGAQIVSEEILTSCSGGPRGNEQHAAVFAALVSGLACLVGIDFGAKLLSSLAKCFEDEYQKEDNLSLRNLTLLLSYLYIFGVCASDLIYDFMMMLSSRLTEVDVSTILTVLNCSGMRLRSDDPATMKNFIVSIQNKVTELKAASGDSQGNPRSKRMEFMLETIFDIKNNKKKAKEDTLQHTRIKKWLQQLRAESILVRGLKWSKLLDPEKKGQWWLSGQIMSSSTNSNNIKTFAKKMDKESSEAQKMLRLAAGQRMNTDARRAIFCIIMSGEDYIDAFEKLLRLDLQGKQDREILRVLVECCLQEKVFNKYYCVLALKLCNHDKNHKFTLQYCIWDHYTDLESMPLMRSMHLAKFIAEMVSIFTLSLAVLKKADLQDTTKLTSRKIMHFRMFFEAVFEYADNLVWNIFKRIAGSQQYETLRTGIKFFIERYVMGNEKQFAGKYKIAKKALKSVEEEDPFL</sequence>
<dbReference type="EMBL" id="JBCNJP010000027">
    <property type="protein sequence ID" value="KAK9053397.1"/>
    <property type="molecule type" value="Genomic_DNA"/>
</dbReference>
<feature type="transmembrane region" description="Helical" evidence="6">
    <location>
        <begin position="449"/>
        <end position="469"/>
    </location>
</feature>